<dbReference type="AlphaFoldDB" id="A0A7E4ZYC7"/>
<sequence>MPPIYRLCARLRLSGCDESSWKWPKNAFPLGCGRFDCTEPQIERDKTSFDPTFIRSRPDGWQTTRDLWRLLDTQITTYSSADQEDA</sequence>
<reference evidence="1" key="1">
    <citation type="journal article" date="2013" name="Genetics">
        <title>The draft genome and transcriptome of Panagrellus redivivus are shaped by the harsh demands of a free-living lifestyle.</title>
        <authorList>
            <person name="Srinivasan J."/>
            <person name="Dillman A.R."/>
            <person name="Macchietto M.G."/>
            <person name="Heikkinen L."/>
            <person name="Lakso M."/>
            <person name="Fracchia K.M."/>
            <person name="Antoshechkin I."/>
            <person name="Mortazavi A."/>
            <person name="Wong G."/>
            <person name="Sternberg P.W."/>
        </authorList>
    </citation>
    <scope>NUCLEOTIDE SEQUENCE [LARGE SCALE GENOMIC DNA]</scope>
    <source>
        <strain evidence="1">MT8872</strain>
    </source>
</reference>
<evidence type="ECO:0000313" key="1">
    <source>
        <dbReference type="Proteomes" id="UP000492821"/>
    </source>
</evidence>
<reference evidence="2" key="2">
    <citation type="submission" date="2020-10" db="UniProtKB">
        <authorList>
            <consortium name="WormBaseParasite"/>
        </authorList>
    </citation>
    <scope>IDENTIFICATION</scope>
</reference>
<dbReference type="WBParaSite" id="Pan_g2841.t1">
    <property type="protein sequence ID" value="Pan_g2841.t1"/>
    <property type="gene ID" value="Pan_g2841"/>
</dbReference>
<name>A0A7E4ZYC7_PANRE</name>
<proteinExistence type="predicted"/>
<evidence type="ECO:0000313" key="2">
    <source>
        <dbReference type="WBParaSite" id="Pan_g2841.t1"/>
    </source>
</evidence>
<accession>A0A7E4ZYC7</accession>
<organism evidence="1 2">
    <name type="scientific">Panagrellus redivivus</name>
    <name type="common">Microworm</name>
    <dbReference type="NCBI Taxonomy" id="6233"/>
    <lineage>
        <taxon>Eukaryota</taxon>
        <taxon>Metazoa</taxon>
        <taxon>Ecdysozoa</taxon>
        <taxon>Nematoda</taxon>
        <taxon>Chromadorea</taxon>
        <taxon>Rhabditida</taxon>
        <taxon>Tylenchina</taxon>
        <taxon>Panagrolaimomorpha</taxon>
        <taxon>Panagrolaimoidea</taxon>
        <taxon>Panagrolaimidae</taxon>
        <taxon>Panagrellus</taxon>
    </lineage>
</organism>
<dbReference type="Proteomes" id="UP000492821">
    <property type="component" value="Unassembled WGS sequence"/>
</dbReference>
<protein>
    <submittedName>
        <fullName evidence="2">Uncharacterized protein</fullName>
    </submittedName>
</protein>
<keyword evidence="1" id="KW-1185">Reference proteome</keyword>